<sequence length="143" mass="15873">MVAQRRQEARAPVAPSHGGIVLSEAALDGKRSALLGCVDRLARLIELESAALRERRAIDFEEFNSRKAHALLEFSRASRAFGATRSAPSVEAALTRLRDRLAENAELLDDRLRAMREIAGIMIYTIEMADSDGTYSMRVQTTR</sequence>
<keyword evidence="2" id="KW-1185">Reference proteome</keyword>
<organism evidence="1 2">
    <name type="scientific">Methylosinus trichosporium (strain ATCC 35070 / NCIMB 11131 / UNIQEM 75 / OB3b)</name>
    <dbReference type="NCBI Taxonomy" id="595536"/>
    <lineage>
        <taxon>Bacteria</taxon>
        <taxon>Pseudomonadati</taxon>
        <taxon>Pseudomonadota</taxon>
        <taxon>Alphaproteobacteria</taxon>
        <taxon>Hyphomicrobiales</taxon>
        <taxon>Methylocystaceae</taxon>
        <taxon>Methylosinus</taxon>
    </lineage>
</organism>
<accession>A0A2D2D4H2</accession>
<proteinExistence type="predicted"/>
<evidence type="ECO:0000313" key="1">
    <source>
        <dbReference type="EMBL" id="ATQ69865.1"/>
    </source>
</evidence>
<dbReference type="EMBL" id="CP023737">
    <property type="protein sequence ID" value="ATQ69865.1"/>
    <property type="molecule type" value="Genomic_DNA"/>
</dbReference>
<evidence type="ECO:0000313" key="2">
    <source>
        <dbReference type="Proteomes" id="UP000230709"/>
    </source>
</evidence>
<name>A0A2D2D4H2_METT3</name>
<gene>
    <name evidence="1" type="ORF">CQW49_19735</name>
</gene>
<evidence type="ECO:0008006" key="3">
    <source>
        <dbReference type="Google" id="ProtNLM"/>
    </source>
</evidence>
<dbReference type="AlphaFoldDB" id="A0A2D2D4H2"/>
<dbReference type="Proteomes" id="UP000230709">
    <property type="component" value="Chromosome"/>
</dbReference>
<protein>
    <recommendedName>
        <fullName evidence="3">Flagellar protein FlgN</fullName>
    </recommendedName>
</protein>
<reference evidence="2" key="1">
    <citation type="submission" date="2017-10" db="EMBL/GenBank/DDBJ databases">
        <title>Completed PacBio SMRT sequence of Methylosinus trichosporium OB3b reveals presence of a third large plasmid.</title>
        <authorList>
            <person name="Charles T.C."/>
            <person name="Lynch M.D.J."/>
            <person name="Heil J.R."/>
            <person name="Cheng J."/>
        </authorList>
    </citation>
    <scope>NUCLEOTIDE SEQUENCE [LARGE SCALE GENOMIC DNA]</scope>
    <source>
        <strain evidence="2">OB3b</strain>
    </source>
</reference>
<dbReference type="STRING" id="595536.GCA_000178815_01246"/>
<dbReference type="KEGG" id="mtw:CQW49_19735"/>